<feature type="region of interest" description="Disordered" evidence="19">
    <location>
        <begin position="36"/>
        <end position="63"/>
    </location>
</feature>
<evidence type="ECO:0000256" key="1">
    <source>
        <dbReference type="ARBA" id="ARBA00001917"/>
    </source>
</evidence>
<dbReference type="PROSITE" id="PS01136">
    <property type="entry name" value="UPF0034"/>
    <property type="match status" value="1"/>
</dbReference>
<evidence type="ECO:0000256" key="16">
    <source>
        <dbReference type="ARBA" id="ARBA00048342"/>
    </source>
</evidence>
<evidence type="ECO:0000256" key="14">
    <source>
        <dbReference type="ARBA" id="ARBA00023027"/>
    </source>
</evidence>
<dbReference type="FunFam" id="3.20.20.70:FF:000067">
    <property type="entry name" value="tRNA-dihydrouridine(47) synthase [NAD(P)(+)]"/>
    <property type="match status" value="1"/>
</dbReference>
<dbReference type="PANTHER" id="PTHR45846">
    <property type="entry name" value="TRNA-DIHYDROURIDINE(47) SYNTHASE [NAD(P)(+)]-LIKE"/>
    <property type="match status" value="1"/>
</dbReference>
<comment type="catalytic activity">
    <reaction evidence="18">
        <text>5,6-dihydrouridine(47) in tRNA + NADP(+) = uridine(47) in tRNA + NADPH + H(+)</text>
        <dbReference type="Rhea" id="RHEA:53360"/>
        <dbReference type="Rhea" id="RHEA-COMP:13539"/>
        <dbReference type="Rhea" id="RHEA-COMP:13540"/>
        <dbReference type="ChEBI" id="CHEBI:15378"/>
        <dbReference type="ChEBI" id="CHEBI:57783"/>
        <dbReference type="ChEBI" id="CHEBI:58349"/>
        <dbReference type="ChEBI" id="CHEBI:65315"/>
        <dbReference type="ChEBI" id="CHEBI:74443"/>
        <dbReference type="EC" id="1.3.1.89"/>
    </reaction>
    <physiologicalReaction direction="right-to-left" evidence="18">
        <dbReference type="Rhea" id="RHEA:53362"/>
    </physiologicalReaction>
</comment>
<comment type="catalytic activity">
    <reaction evidence="16">
        <text>a 5,6-dihydrouridine in mRNA + NAD(+) = a uridine in mRNA + NADH + H(+)</text>
        <dbReference type="Rhea" id="RHEA:69851"/>
        <dbReference type="Rhea" id="RHEA-COMP:14658"/>
        <dbReference type="Rhea" id="RHEA-COMP:17789"/>
        <dbReference type="ChEBI" id="CHEBI:15378"/>
        <dbReference type="ChEBI" id="CHEBI:57540"/>
        <dbReference type="ChEBI" id="CHEBI:57945"/>
        <dbReference type="ChEBI" id="CHEBI:65315"/>
        <dbReference type="ChEBI" id="CHEBI:74443"/>
    </reaction>
    <physiologicalReaction direction="right-to-left" evidence="16">
        <dbReference type="Rhea" id="RHEA:69853"/>
    </physiologicalReaction>
</comment>
<dbReference type="GO" id="GO:0003723">
    <property type="term" value="F:RNA binding"/>
    <property type="evidence" value="ECO:0007669"/>
    <property type="project" value="TreeGrafter"/>
</dbReference>
<accession>A0A8S1HHM4</accession>
<dbReference type="OrthoDB" id="259935at2759"/>
<dbReference type="SUPFAM" id="SSF51395">
    <property type="entry name" value="FMN-linked oxidoreductases"/>
    <property type="match status" value="1"/>
</dbReference>
<keyword evidence="6" id="KW-0507">mRNA processing</keyword>
<evidence type="ECO:0000256" key="12">
    <source>
        <dbReference type="ARBA" id="ARBA00022857"/>
    </source>
</evidence>
<dbReference type="PANTHER" id="PTHR45846:SF1">
    <property type="entry name" value="TRNA-DIHYDROURIDINE(47) SYNTHASE [NAD(P)(+)]-LIKE"/>
    <property type="match status" value="1"/>
</dbReference>
<evidence type="ECO:0000256" key="13">
    <source>
        <dbReference type="ARBA" id="ARBA00023002"/>
    </source>
</evidence>
<reference evidence="21" key="1">
    <citation type="submission" date="2020-10" db="EMBL/GenBank/DDBJ databases">
        <authorList>
            <person name="Kikuchi T."/>
        </authorList>
    </citation>
    <scope>NUCLEOTIDE SEQUENCE</scope>
    <source>
        <strain evidence="21">NKZ352</strain>
    </source>
</reference>
<dbReference type="Pfam" id="PF01207">
    <property type="entry name" value="Dus"/>
    <property type="match status" value="1"/>
</dbReference>
<organism evidence="21 22">
    <name type="scientific">Caenorhabditis auriculariae</name>
    <dbReference type="NCBI Taxonomy" id="2777116"/>
    <lineage>
        <taxon>Eukaryota</taxon>
        <taxon>Metazoa</taxon>
        <taxon>Ecdysozoa</taxon>
        <taxon>Nematoda</taxon>
        <taxon>Chromadorea</taxon>
        <taxon>Rhabditida</taxon>
        <taxon>Rhabditina</taxon>
        <taxon>Rhabditomorpha</taxon>
        <taxon>Rhabditoidea</taxon>
        <taxon>Rhabditidae</taxon>
        <taxon>Peloderinae</taxon>
        <taxon>Caenorhabditis</taxon>
    </lineage>
</organism>
<dbReference type="InterPro" id="IPR013785">
    <property type="entry name" value="Aldolase_TIM"/>
</dbReference>
<evidence type="ECO:0000313" key="21">
    <source>
        <dbReference type="EMBL" id="CAD6194637.1"/>
    </source>
</evidence>
<evidence type="ECO:0000256" key="2">
    <source>
        <dbReference type="ARBA" id="ARBA00005451"/>
    </source>
</evidence>
<keyword evidence="9" id="KW-0677">Repeat</keyword>
<evidence type="ECO:0000259" key="20">
    <source>
        <dbReference type="Pfam" id="PF01207"/>
    </source>
</evidence>
<dbReference type="InterPro" id="IPR018517">
    <property type="entry name" value="tRNA_hU_synthase_CS"/>
</dbReference>
<evidence type="ECO:0000256" key="7">
    <source>
        <dbReference type="ARBA" id="ARBA00022694"/>
    </source>
</evidence>
<keyword evidence="7" id="KW-0819">tRNA processing</keyword>
<evidence type="ECO:0000256" key="4">
    <source>
        <dbReference type="ARBA" id="ARBA00022630"/>
    </source>
</evidence>
<feature type="domain" description="DUS-like FMN-binding" evidence="20">
    <location>
        <begin position="195"/>
        <end position="434"/>
    </location>
</feature>
<comment type="catalytic activity">
    <reaction evidence="15">
        <text>5,6-dihydrouridine(47) in tRNA + NAD(+) = uridine(47) in tRNA + NADH + H(+)</text>
        <dbReference type="Rhea" id="RHEA:53364"/>
        <dbReference type="Rhea" id="RHEA-COMP:13539"/>
        <dbReference type="Rhea" id="RHEA-COMP:13540"/>
        <dbReference type="ChEBI" id="CHEBI:15378"/>
        <dbReference type="ChEBI" id="CHEBI:57540"/>
        <dbReference type="ChEBI" id="CHEBI:57945"/>
        <dbReference type="ChEBI" id="CHEBI:65315"/>
        <dbReference type="ChEBI" id="CHEBI:74443"/>
        <dbReference type="EC" id="1.3.1.89"/>
    </reaction>
    <physiologicalReaction direction="right-to-left" evidence="15">
        <dbReference type="Rhea" id="RHEA:53366"/>
    </physiologicalReaction>
</comment>
<comment type="similarity">
    <text evidence="2">Belongs to the Dus family. Dus3 subfamily.</text>
</comment>
<dbReference type="Proteomes" id="UP000835052">
    <property type="component" value="Unassembled WGS sequence"/>
</dbReference>
<dbReference type="Gene3D" id="3.20.20.70">
    <property type="entry name" value="Aldolase class I"/>
    <property type="match status" value="1"/>
</dbReference>
<dbReference type="GO" id="GO:0008270">
    <property type="term" value="F:zinc ion binding"/>
    <property type="evidence" value="ECO:0007669"/>
    <property type="project" value="UniProtKB-KW"/>
</dbReference>
<keyword evidence="10" id="KW-0863">Zinc-finger</keyword>
<dbReference type="CDD" id="cd02801">
    <property type="entry name" value="DUS_like_FMN"/>
    <property type="match status" value="1"/>
</dbReference>
<proteinExistence type="inferred from homology"/>
<feature type="compositionally biased region" description="Basic and acidic residues" evidence="19">
    <location>
        <begin position="38"/>
        <end position="52"/>
    </location>
</feature>
<comment type="cofactor">
    <cofactor evidence="1">
        <name>FMN</name>
        <dbReference type="ChEBI" id="CHEBI:58210"/>
    </cofactor>
</comment>
<evidence type="ECO:0000256" key="11">
    <source>
        <dbReference type="ARBA" id="ARBA00022833"/>
    </source>
</evidence>
<keyword evidence="13" id="KW-0560">Oxidoreductase</keyword>
<dbReference type="GO" id="GO:0006397">
    <property type="term" value="P:mRNA processing"/>
    <property type="evidence" value="ECO:0007669"/>
    <property type="project" value="UniProtKB-KW"/>
</dbReference>
<sequence>MTEELAEPLKEEEKGYRDASIAPLIPEFIIPKDQLPVEDFKEDRKPKNERRGINKNRRKEMKHAETNVRANSLRLCPSVIQPVACKFGEKCTSEHDIKSILREKTTGYSRRIYACRFGNAHMDSKAEQIEKTPEIEYSPTLNTSSIQIQMALRKKEFDFGRCEEALKMFKEEKLGSMESEPRKLSMESLSGLKYLAPLTTVGNLPFRRLCVEYGADITCSEMLIATNLLMGSPSEYALLKRHPCEKIFGVQLAGGYADTMSKAAQIIVDNYEVDFLDINMGCPIDLINQKGGGCALPTRPTKMLETIATMKKVMKGCPLTVKLRTGLKEGNLKAHETVALMKKDEMTTPDLITFHPRSKEQRYSRLANWDFTFPVAQEAGKTPFWACGDVLSWEDYCERLETYPIQGVMIGRGALIKPWIFTEIDERRTWDISSKERFDMLTRFVGYGLDHWGSDDSGVERTRKFLLELLSFQCRYIPAGILEVLPQKINDRPPRYRGRDDLETLLSSPRAEDWIAISKMLLGPTPEGFTFIPKHKASSY</sequence>
<comment type="caution">
    <text evidence="21">The sequence shown here is derived from an EMBL/GenBank/DDBJ whole genome shotgun (WGS) entry which is preliminary data.</text>
</comment>
<evidence type="ECO:0000256" key="9">
    <source>
        <dbReference type="ARBA" id="ARBA00022737"/>
    </source>
</evidence>
<evidence type="ECO:0000313" key="22">
    <source>
        <dbReference type="Proteomes" id="UP000835052"/>
    </source>
</evidence>
<dbReference type="InterPro" id="IPR035587">
    <property type="entry name" value="DUS-like_FMN-bd"/>
</dbReference>
<protein>
    <recommendedName>
        <fullName evidence="3">tRNA-dihydrouridine(47) synthase [NAD(P)(+)]</fullName>
        <ecNumber evidence="3">1.3.1.89</ecNumber>
    </recommendedName>
</protein>
<dbReference type="GO" id="GO:0102265">
    <property type="term" value="F:tRNA-dihydrouridine47 synthase activity"/>
    <property type="evidence" value="ECO:0007669"/>
    <property type="project" value="UniProtKB-EC"/>
</dbReference>
<evidence type="ECO:0000256" key="6">
    <source>
        <dbReference type="ARBA" id="ARBA00022664"/>
    </source>
</evidence>
<dbReference type="GO" id="GO:0050660">
    <property type="term" value="F:flavin adenine dinucleotide binding"/>
    <property type="evidence" value="ECO:0007669"/>
    <property type="project" value="InterPro"/>
</dbReference>
<keyword evidence="8" id="KW-0479">Metal-binding</keyword>
<keyword evidence="11" id="KW-0862">Zinc</keyword>
<keyword evidence="4" id="KW-0285">Flavoprotein</keyword>
<evidence type="ECO:0000256" key="5">
    <source>
        <dbReference type="ARBA" id="ARBA00022643"/>
    </source>
</evidence>
<evidence type="ECO:0000256" key="19">
    <source>
        <dbReference type="SAM" id="MobiDB-lite"/>
    </source>
</evidence>
<evidence type="ECO:0000256" key="15">
    <source>
        <dbReference type="ARBA" id="ARBA00048266"/>
    </source>
</evidence>
<evidence type="ECO:0000256" key="10">
    <source>
        <dbReference type="ARBA" id="ARBA00022771"/>
    </source>
</evidence>
<keyword evidence="5" id="KW-0288">FMN</keyword>
<dbReference type="EMBL" id="CAJGYM010000046">
    <property type="protein sequence ID" value="CAD6194637.1"/>
    <property type="molecule type" value="Genomic_DNA"/>
</dbReference>
<evidence type="ECO:0000256" key="17">
    <source>
        <dbReference type="ARBA" id="ARBA00049447"/>
    </source>
</evidence>
<evidence type="ECO:0000256" key="18">
    <source>
        <dbReference type="ARBA" id="ARBA00049513"/>
    </source>
</evidence>
<comment type="catalytic activity">
    <reaction evidence="17">
        <text>a 5,6-dihydrouridine in mRNA + NADP(+) = a uridine in mRNA + NADPH + H(+)</text>
        <dbReference type="Rhea" id="RHEA:69855"/>
        <dbReference type="Rhea" id="RHEA-COMP:14658"/>
        <dbReference type="Rhea" id="RHEA-COMP:17789"/>
        <dbReference type="ChEBI" id="CHEBI:15378"/>
        <dbReference type="ChEBI" id="CHEBI:57783"/>
        <dbReference type="ChEBI" id="CHEBI:58349"/>
        <dbReference type="ChEBI" id="CHEBI:65315"/>
        <dbReference type="ChEBI" id="CHEBI:74443"/>
    </reaction>
    <physiologicalReaction direction="right-to-left" evidence="17">
        <dbReference type="Rhea" id="RHEA:69857"/>
    </physiologicalReaction>
</comment>
<dbReference type="EC" id="1.3.1.89" evidence="3"/>
<keyword evidence="22" id="KW-1185">Reference proteome</keyword>
<gene>
    <name evidence="21" type="ORF">CAUJ_LOCUS10556</name>
</gene>
<keyword evidence="12" id="KW-0521">NADP</keyword>
<keyword evidence="14" id="KW-0520">NAD</keyword>
<dbReference type="AlphaFoldDB" id="A0A8S1HHM4"/>
<evidence type="ECO:0000256" key="3">
    <source>
        <dbReference type="ARBA" id="ARBA00012376"/>
    </source>
</evidence>
<evidence type="ECO:0000256" key="8">
    <source>
        <dbReference type="ARBA" id="ARBA00022723"/>
    </source>
</evidence>
<name>A0A8S1HHM4_9PELO</name>